<dbReference type="Proteomes" id="UP000308744">
    <property type="component" value="Unassembled WGS sequence"/>
</dbReference>
<sequence>MKKLINSVCFFSKLNFRNPIYIISVVIALLYLGVIIYTYSSSEITNPGNMLQLSSYLIQGYMLIFMILGYFSIKVESVKVAKELFLTIPKSCYIKIASNYLFILLSNIVFCIFAIILFMLVYVLSGYVFSDFYIDSIFFVFIYWFVPAVISSLIGVLVGLTSRKKISISILFGIWLLISPMNVYFSDNLFRLLGFDYVPGFFHLGVPNPIMSYHAFSGFVFTKEDLINKLSWIVLLLTIILIVVVLKSHIQKSLKILINLLLVALILFVSTNYIYMESKINPTLFNQRNADELNYYAENRYNPMNIWLDYDVEKYDIYLAINKKLDAAVELYFQQQEQGIKYFNLYHGFKVNKIMDELNNAIDFKQEGDFIKVNLKEETKKLKFIYSGISSPYMDANNEFAYLPFYFAWIPLKNNNPSMKDTYNSNHRLPTQPQQDIDYVLNYKGNQEVFTNLEKVREGEYKGESKNGIYLIYGELKYDQINNYKILYPITWENSIKFIDSYLIQLEKNIEQIKRIFKIEGVSLPKKILLIPAIGANDILPSELMWYQEKEQLTILINPYEHHDETIFKRLEHLIPYQILGALLWKNNGVIYQNDNISILFSALAGHYLNEKTGVKEQRYSEKDYWLGEVLANTSDEDKEIISDISALLSSKSDSTIEKILLDWSKLLQSEKVTWNDVSEMVKKYR</sequence>
<accession>A0A4U2ZBB8</accession>
<gene>
    <name evidence="2" type="ORF">FC756_05480</name>
</gene>
<feature type="transmembrane region" description="Helical" evidence="1">
    <location>
        <begin position="100"/>
        <end position="124"/>
    </location>
</feature>
<evidence type="ECO:0000313" key="3">
    <source>
        <dbReference type="Proteomes" id="UP000308744"/>
    </source>
</evidence>
<keyword evidence="1" id="KW-0472">Membrane</keyword>
<name>A0A4U2ZBB8_9BACI</name>
<dbReference type="AlphaFoldDB" id="A0A4U2ZBB8"/>
<evidence type="ECO:0000256" key="1">
    <source>
        <dbReference type="SAM" id="Phobius"/>
    </source>
</evidence>
<proteinExistence type="predicted"/>
<feature type="transmembrane region" description="Helical" evidence="1">
    <location>
        <begin position="258"/>
        <end position="276"/>
    </location>
</feature>
<feature type="transmembrane region" description="Helical" evidence="1">
    <location>
        <begin position="51"/>
        <end position="73"/>
    </location>
</feature>
<feature type="transmembrane region" description="Helical" evidence="1">
    <location>
        <begin position="136"/>
        <end position="159"/>
    </location>
</feature>
<comment type="caution">
    <text evidence="2">The sequence shown here is derived from an EMBL/GenBank/DDBJ whole genome shotgun (WGS) entry which is preliminary data.</text>
</comment>
<organism evidence="2 3">
    <name type="scientific">Lysinibacillus mangiferihumi</name>
    <dbReference type="NCBI Taxonomy" id="1130819"/>
    <lineage>
        <taxon>Bacteria</taxon>
        <taxon>Bacillati</taxon>
        <taxon>Bacillota</taxon>
        <taxon>Bacilli</taxon>
        <taxon>Bacillales</taxon>
        <taxon>Bacillaceae</taxon>
        <taxon>Lysinibacillus</taxon>
    </lineage>
</organism>
<feature type="transmembrane region" description="Helical" evidence="1">
    <location>
        <begin position="166"/>
        <end position="185"/>
    </location>
</feature>
<keyword evidence="1" id="KW-1133">Transmembrane helix</keyword>
<evidence type="ECO:0000313" key="2">
    <source>
        <dbReference type="EMBL" id="TKI71554.1"/>
    </source>
</evidence>
<reference evidence="2 3" key="1">
    <citation type="submission" date="2019-04" db="EMBL/GenBank/DDBJ databases">
        <title>Lysinibacillus genome sequencing.</title>
        <authorList>
            <person name="Dunlap C."/>
        </authorList>
    </citation>
    <scope>NUCLEOTIDE SEQUENCE [LARGE SCALE GENOMIC DNA]</scope>
    <source>
        <strain evidence="2 3">CCTCC AB 2010389</strain>
    </source>
</reference>
<dbReference type="EMBL" id="SZPU01000016">
    <property type="protein sequence ID" value="TKI71554.1"/>
    <property type="molecule type" value="Genomic_DNA"/>
</dbReference>
<keyword evidence="1" id="KW-0812">Transmembrane</keyword>
<feature type="transmembrane region" description="Helical" evidence="1">
    <location>
        <begin position="226"/>
        <end position="246"/>
    </location>
</feature>
<dbReference type="RefSeq" id="WP_107895778.1">
    <property type="nucleotide sequence ID" value="NZ_PYWM01000013.1"/>
</dbReference>
<feature type="transmembrane region" description="Helical" evidence="1">
    <location>
        <begin position="20"/>
        <end position="39"/>
    </location>
</feature>
<keyword evidence="3" id="KW-1185">Reference proteome</keyword>
<protein>
    <submittedName>
        <fullName evidence="2">Uncharacterized protein</fullName>
    </submittedName>
</protein>